<evidence type="ECO:0000256" key="4">
    <source>
        <dbReference type="ARBA" id="ARBA00023002"/>
    </source>
</evidence>
<dbReference type="GO" id="GO:0006707">
    <property type="term" value="P:cholesterol catabolic process"/>
    <property type="evidence" value="ECO:0007669"/>
    <property type="project" value="TreeGrafter"/>
</dbReference>
<evidence type="ECO:0000256" key="5">
    <source>
        <dbReference type="ARBA" id="ARBA00023004"/>
    </source>
</evidence>
<dbReference type="PANTHER" id="PTHR46696:SF4">
    <property type="entry name" value="BIOTIN BIOSYNTHESIS CYTOCHROME P450"/>
    <property type="match status" value="1"/>
</dbReference>
<comment type="similarity">
    <text evidence="1">Belongs to the cytochrome P450 family.</text>
</comment>
<protein>
    <submittedName>
        <fullName evidence="7">Unannotated protein</fullName>
    </submittedName>
</protein>
<dbReference type="PANTHER" id="PTHR46696">
    <property type="entry name" value="P450, PUTATIVE (EUROFUNG)-RELATED"/>
    <property type="match status" value="1"/>
</dbReference>
<dbReference type="InterPro" id="IPR036396">
    <property type="entry name" value="Cyt_P450_sf"/>
</dbReference>
<keyword evidence="6" id="KW-0503">Monooxygenase</keyword>
<proteinExistence type="inferred from homology"/>
<dbReference type="PROSITE" id="PS00086">
    <property type="entry name" value="CYTOCHROME_P450"/>
    <property type="match status" value="1"/>
</dbReference>
<dbReference type="InterPro" id="IPR001128">
    <property type="entry name" value="Cyt_P450"/>
</dbReference>
<dbReference type="AlphaFoldDB" id="A0A6J6UKB0"/>
<evidence type="ECO:0000313" key="9">
    <source>
        <dbReference type="EMBL" id="CAB4927431.1"/>
    </source>
</evidence>
<dbReference type="GO" id="GO:0036199">
    <property type="term" value="F:cholest-4-en-3-one 26-monooxygenase activity"/>
    <property type="evidence" value="ECO:0007669"/>
    <property type="project" value="TreeGrafter"/>
</dbReference>
<keyword evidence="5" id="KW-0408">Iron</keyword>
<name>A0A6J6UKB0_9ZZZZ</name>
<dbReference type="FunFam" id="1.10.630.10:FF:000018">
    <property type="entry name" value="Cytochrome P450 monooxygenase"/>
    <property type="match status" value="1"/>
</dbReference>
<reference evidence="7" key="1">
    <citation type="submission" date="2020-05" db="EMBL/GenBank/DDBJ databases">
        <authorList>
            <person name="Chiriac C."/>
            <person name="Salcher M."/>
            <person name="Ghai R."/>
            <person name="Kavagutti S V."/>
        </authorList>
    </citation>
    <scope>NUCLEOTIDE SEQUENCE</scope>
</reference>
<evidence type="ECO:0000256" key="2">
    <source>
        <dbReference type="ARBA" id="ARBA00022617"/>
    </source>
</evidence>
<sequence>MPTQTRIRRRTTDYGVTMVAPLTLDSIDIHSTDLLASRGYPWADWDLLRAEAPVHWYERPDIEPFWAVTRYSDIHFVGSNDKLFINGGARLRLASTQDDIEMWERYRIRNERFGWDVDEVPDLVYMDKPRHTQFRNLAARSFTPKAMRQLESHLAQYATRFAAEFTQRLEAHGEADLVEDLAVKLPLATICDLMGLPADDWSRVHEYFGFSFSSREVMMRAALPGESYNELRLRKSAELYNYCQAIGDRGRTDNGGDLVSRVSTGEVDGCPLTDQQLNGYTLLLLAAGNETTRNATTGGVIALLEHPEQLQLLCSNPSLVDTTAEEILRWTSPVIQFARTATDDVELGGQLIRKGDTVGVYYPSANRDERAFEDPYRFDVTRSPNYHQAFGHGAHFCLGANLARWELRAALRALLPVLPRLELVGGPTRFGHLHLGAIQHQTVRLR</sequence>
<dbReference type="GO" id="GO:0020037">
    <property type="term" value="F:heme binding"/>
    <property type="evidence" value="ECO:0007669"/>
    <property type="project" value="InterPro"/>
</dbReference>
<keyword evidence="3" id="KW-0479">Metal-binding</keyword>
<keyword evidence="2" id="KW-0349">Heme</keyword>
<evidence type="ECO:0000256" key="6">
    <source>
        <dbReference type="ARBA" id="ARBA00023033"/>
    </source>
</evidence>
<dbReference type="GO" id="GO:0008395">
    <property type="term" value="F:steroid hydroxylase activity"/>
    <property type="evidence" value="ECO:0007669"/>
    <property type="project" value="TreeGrafter"/>
</dbReference>
<organism evidence="7">
    <name type="scientific">freshwater metagenome</name>
    <dbReference type="NCBI Taxonomy" id="449393"/>
    <lineage>
        <taxon>unclassified sequences</taxon>
        <taxon>metagenomes</taxon>
        <taxon>ecological metagenomes</taxon>
    </lineage>
</organism>
<dbReference type="InterPro" id="IPR017972">
    <property type="entry name" value="Cyt_P450_CS"/>
</dbReference>
<evidence type="ECO:0000313" key="10">
    <source>
        <dbReference type="EMBL" id="CAB5016091.1"/>
    </source>
</evidence>
<evidence type="ECO:0000313" key="7">
    <source>
        <dbReference type="EMBL" id="CAB4760300.1"/>
    </source>
</evidence>
<dbReference type="Pfam" id="PF00067">
    <property type="entry name" value="p450"/>
    <property type="match status" value="1"/>
</dbReference>
<dbReference type="PRINTS" id="PR00359">
    <property type="entry name" value="BP450"/>
</dbReference>
<dbReference type="InterPro" id="IPR002397">
    <property type="entry name" value="Cyt_P450_B"/>
</dbReference>
<dbReference type="EMBL" id="CAFBOS010000197">
    <property type="protein sequence ID" value="CAB5016091.1"/>
    <property type="molecule type" value="Genomic_DNA"/>
</dbReference>
<dbReference type="CDD" id="cd11033">
    <property type="entry name" value="CYP142-like"/>
    <property type="match status" value="1"/>
</dbReference>
<evidence type="ECO:0000256" key="1">
    <source>
        <dbReference type="ARBA" id="ARBA00010617"/>
    </source>
</evidence>
<evidence type="ECO:0000313" key="8">
    <source>
        <dbReference type="EMBL" id="CAB4834523.1"/>
    </source>
</evidence>
<dbReference type="EMBL" id="CAFBMH010000122">
    <property type="protein sequence ID" value="CAB4927431.1"/>
    <property type="molecule type" value="Genomic_DNA"/>
</dbReference>
<dbReference type="SUPFAM" id="SSF48264">
    <property type="entry name" value="Cytochrome P450"/>
    <property type="match status" value="1"/>
</dbReference>
<evidence type="ECO:0000256" key="3">
    <source>
        <dbReference type="ARBA" id="ARBA00022723"/>
    </source>
</evidence>
<keyword evidence="4" id="KW-0560">Oxidoreductase</keyword>
<gene>
    <name evidence="7" type="ORF">UFOPK2754_02357</name>
    <name evidence="8" type="ORF">UFOPK3139_02113</name>
    <name evidence="9" type="ORF">UFOPK3543_02452</name>
    <name evidence="10" type="ORF">UFOPK3967_02504</name>
</gene>
<dbReference type="EMBL" id="CAEZYR010000103">
    <property type="protein sequence ID" value="CAB4760300.1"/>
    <property type="molecule type" value="Genomic_DNA"/>
</dbReference>
<dbReference type="EMBL" id="CAFABA010000097">
    <property type="protein sequence ID" value="CAB4834523.1"/>
    <property type="molecule type" value="Genomic_DNA"/>
</dbReference>
<dbReference type="Gene3D" id="1.10.630.10">
    <property type="entry name" value="Cytochrome P450"/>
    <property type="match status" value="1"/>
</dbReference>
<dbReference type="GO" id="GO:0005506">
    <property type="term" value="F:iron ion binding"/>
    <property type="evidence" value="ECO:0007669"/>
    <property type="project" value="InterPro"/>
</dbReference>
<accession>A0A6J6UKB0</accession>